<proteinExistence type="predicted"/>
<evidence type="ECO:0000313" key="1">
    <source>
        <dbReference type="EMBL" id="KAF1988865.1"/>
    </source>
</evidence>
<organism evidence="1 2">
    <name type="scientific">Aulographum hederae CBS 113979</name>
    <dbReference type="NCBI Taxonomy" id="1176131"/>
    <lineage>
        <taxon>Eukaryota</taxon>
        <taxon>Fungi</taxon>
        <taxon>Dikarya</taxon>
        <taxon>Ascomycota</taxon>
        <taxon>Pezizomycotina</taxon>
        <taxon>Dothideomycetes</taxon>
        <taxon>Pleosporomycetidae</taxon>
        <taxon>Aulographales</taxon>
        <taxon>Aulographaceae</taxon>
    </lineage>
</organism>
<name>A0A6G1H6S9_9PEZI</name>
<dbReference type="Proteomes" id="UP000800041">
    <property type="component" value="Unassembled WGS sequence"/>
</dbReference>
<dbReference type="EMBL" id="ML977147">
    <property type="protein sequence ID" value="KAF1988865.1"/>
    <property type="molecule type" value="Genomic_DNA"/>
</dbReference>
<keyword evidence="2" id="KW-1185">Reference proteome</keyword>
<sequence>MCVHLYRTHICGHQSDPIFKTCQDVDSGFRCPHPYPQNYPKRSTAKCSDCNHRDERARNRRNISYDAYYPRQRLEPITLSFDNETTTNQPYYQPPAPQAPQVFLFQQPAPQQFAAPNWQQQQQPQFEPTMQQQDAGWLFEQQVAALNGYNQQHRENQRRQWDEQAALAAQFQEFQNIF</sequence>
<reference evidence="1" key="1">
    <citation type="journal article" date="2020" name="Stud. Mycol.">
        <title>101 Dothideomycetes genomes: a test case for predicting lifestyles and emergence of pathogens.</title>
        <authorList>
            <person name="Haridas S."/>
            <person name="Albert R."/>
            <person name="Binder M."/>
            <person name="Bloem J."/>
            <person name="Labutti K."/>
            <person name="Salamov A."/>
            <person name="Andreopoulos B."/>
            <person name="Baker S."/>
            <person name="Barry K."/>
            <person name="Bills G."/>
            <person name="Bluhm B."/>
            <person name="Cannon C."/>
            <person name="Castanera R."/>
            <person name="Culley D."/>
            <person name="Daum C."/>
            <person name="Ezra D."/>
            <person name="Gonzalez J."/>
            <person name="Henrissat B."/>
            <person name="Kuo A."/>
            <person name="Liang C."/>
            <person name="Lipzen A."/>
            <person name="Lutzoni F."/>
            <person name="Magnuson J."/>
            <person name="Mondo S."/>
            <person name="Nolan M."/>
            <person name="Ohm R."/>
            <person name="Pangilinan J."/>
            <person name="Park H.-J."/>
            <person name="Ramirez L."/>
            <person name="Alfaro M."/>
            <person name="Sun H."/>
            <person name="Tritt A."/>
            <person name="Yoshinaga Y."/>
            <person name="Zwiers L.-H."/>
            <person name="Turgeon B."/>
            <person name="Goodwin S."/>
            <person name="Spatafora J."/>
            <person name="Crous P."/>
            <person name="Grigoriev I."/>
        </authorList>
    </citation>
    <scope>NUCLEOTIDE SEQUENCE</scope>
    <source>
        <strain evidence="1">CBS 113979</strain>
    </source>
</reference>
<dbReference type="AlphaFoldDB" id="A0A6G1H6S9"/>
<evidence type="ECO:0000313" key="2">
    <source>
        <dbReference type="Proteomes" id="UP000800041"/>
    </source>
</evidence>
<gene>
    <name evidence="1" type="ORF">K402DRAFT_21636</name>
</gene>
<accession>A0A6G1H6S9</accession>
<protein>
    <submittedName>
        <fullName evidence="1">Uncharacterized protein</fullName>
    </submittedName>
</protein>